<sequence length="125" mass="14546">MEKVSMKKSKSVNSSFQYNAQEHTFLSNQAHMVENEDRLLKLLTDFKSGKLNAFDENCNLEKMSNIKVLQEKLARLHFQLEDEDANKMALSEEERSKRNQEMMDKLMSNMETLCSSIQSLHTTHS</sequence>
<dbReference type="PANTHER" id="PTHR13400:SF4">
    <property type="entry name" value="COILED-COIL DOMAIN-CONTAINING PROTEIN 28A-LIKE PROTEIN"/>
    <property type="match status" value="1"/>
</dbReference>
<dbReference type="EMBL" id="HAAD01001421">
    <property type="protein sequence ID" value="CDG67653.1"/>
    <property type="molecule type" value="mRNA"/>
</dbReference>
<gene>
    <name evidence="1" type="primary">CCDC28B</name>
</gene>
<organism evidence="1">
    <name type="scientific">Hydra vulgaris</name>
    <name type="common">Hydra</name>
    <name type="synonym">Hydra attenuata</name>
    <dbReference type="NCBI Taxonomy" id="6087"/>
    <lineage>
        <taxon>Eukaryota</taxon>
        <taxon>Metazoa</taxon>
        <taxon>Cnidaria</taxon>
        <taxon>Hydrozoa</taxon>
        <taxon>Hydroidolina</taxon>
        <taxon>Anthoathecata</taxon>
        <taxon>Aplanulata</taxon>
        <taxon>Hydridae</taxon>
        <taxon>Hydra</taxon>
    </lineage>
</organism>
<protein>
    <submittedName>
        <fullName evidence="1">Coiled-coil domain-containing protein 28B</fullName>
    </submittedName>
</protein>
<reference evidence="1" key="1">
    <citation type="journal article" date="2013" name="Genome Biol. Evol.">
        <title>Punctuated emergences of genetic and phenotypic innovations in eumetazoan, bilaterian, euteleostome, and hominidae ancestors.</title>
        <authorList>
            <person name="Wenger Y."/>
            <person name="Galliot B."/>
        </authorList>
    </citation>
    <scope>NUCLEOTIDE SEQUENCE</scope>
    <source>
        <tissue evidence="1">Whole animals</tissue>
    </source>
</reference>
<dbReference type="KEGG" id="hmg:101240946"/>
<proteinExistence type="evidence at transcript level"/>
<dbReference type="OMA" id="LINGHES"/>
<dbReference type="PANTHER" id="PTHR13400">
    <property type="entry name" value="CHEMOKINE C-C MOTIF RECEPTOR 1"/>
    <property type="match status" value="1"/>
</dbReference>
<dbReference type="InterPro" id="IPR025271">
    <property type="entry name" value="CCDC28"/>
</dbReference>
<dbReference type="GeneID" id="101240946"/>
<dbReference type="Pfam" id="PF13270">
    <property type="entry name" value="CCDC28"/>
    <property type="match status" value="1"/>
</dbReference>
<dbReference type="AlphaFoldDB" id="T2M5V1"/>
<accession>T2M5V1</accession>
<name>T2M5V1_HYDVU</name>
<evidence type="ECO:0000313" key="1">
    <source>
        <dbReference type="EMBL" id="CDG67653.1"/>
    </source>
</evidence>
<dbReference type="OrthoDB" id="9977011at2759"/>